<name>A0A1J4SGR6_9BACT</name>
<feature type="binding site" evidence="8">
    <location>
        <position position="23"/>
    </location>
    <ligand>
        <name>5-amino-6-(D-ribitylamino)uracil</name>
        <dbReference type="ChEBI" id="CHEBI:15934"/>
    </ligand>
</feature>
<evidence type="ECO:0000256" key="6">
    <source>
        <dbReference type="ARBA" id="ARBA00048785"/>
    </source>
</evidence>
<evidence type="ECO:0000256" key="3">
    <source>
        <dbReference type="ARBA" id="ARBA00012664"/>
    </source>
</evidence>
<evidence type="ECO:0000256" key="7">
    <source>
        <dbReference type="ARBA" id="ARBA00072606"/>
    </source>
</evidence>
<comment type="caution">
    <text evidence="9">The sequence shown here is derived from an EMBL/GenBank/DDBJ whole genome shotgun (WGS) entry which is preliminary data.</text>
</comment>
<organism evidence="9 10">
    <name type="scientific">Candidatus Desantisbacteria bacterium CG1_02_38_46</name>
    <dbReference type="NCBI Taxonomy" id="1817893"/>
    <lineage>
        <taxon>Bacteria</taxon>
        <taxon>Candidatus Desantisiibacteriota</taxon>
    </lineage>
</organism>
<dbReference type="STRING" id="1817893.AUJ66_03925"/>
<dbReference type="PANTHER" id="PTHR21058">
    <property type="entry name" value="6,7-DIMETHYL-8-RIBITYLLUMAZINE SYNTHASE DMRL SYNTHASE LUMAZINE SYNTHASE"/>
    <property type="match status" value="1"/>
</dbReference>
<evidence type="ECO:0000256" key="1">
    <source>
        <dbReference type="ARBA" id="ARBA00004917"/>
    </source>
</evidence>
<proteinExistence type="inferred from homology"/>
<comment type="catalytic activity">
    <reaction evidence="6 8">
        <text>(2S)-2-hydroxy-3-oxobutyl phosphate + 5-amino-6-(D-ribitylamino)uracil = 6,7-dimethyl-8-(1-D-ribityl)lumazine + phosphate + 2 H2O + H(+)</text>
        <dbReference type="Rhea" id="RHEA:26152"/>
        <dbReference type="ChEBI" id="CHEBI:15377"/>
        <dbReference type="ChEBI" id="CHEBI:15378"/>
        <dbReference type="ChEBI" id="CHEBI:15934"/>
        <dbReference type="ChEBI" id="CHEBI:43474"/>
        <dbReference type="ChEBI" id="CHEBI:58201"/>
        <dbReference type="ChEBI" id="CHEBI:58830"/>
        <dbReference type="EC" id="2.5.1.78"/>
    </reaction>
</comment>
<keyword evidence="4 8" id="KW-0686">Riboflavin biosynthesis</keyword>
<sequence length="155" mass="16886">MKKVYKGSLIGKGLRFAIVVSRFNEFVTARLLEGAQDCLERHGIEEDDIEVVWVPGSFEIPFAAMKIAKGKRFDAIVCLGTLIRGDTPHFDYIAREVTKGIAGVSISTGVPAIFGIITADSLDQAIQRAGTKEGNKGWQAALFAIEMANLTKELK</sequence>
<accession>A0A1J4SGR6</accession>
<dbReference type="NCBIfam" id="TIGR00114">
    <property type="entry name" value="lumazine-synth"/>
    <property type="match status" value="1"/>
</dbReference>
<feature type="binding site" evidence="8">
    <location>
        <begin position="57"/>
        <end position="59"/>
    </location>
    <ligand>
        <name>5-amino-6-(D-ribitylamino)uracil</name>
        <dbReference type="ChEBI" id="CHEBI:15934"/>
    </ligand>
</feature>
<dbReference type="NCBIfam" id="NF000812">
    <property type="entry name" value="PRK00061.1-4"/>
    <property type="match status" value="1"/>
</dbReference>
<comment type="similarity">
    <text evidence="2 8">Belongs to the DMRL synthase family.</text>
</comment>
<feature type="active site" description="Proton donor" evidence="8">
    <location>
        <position position="89"/>
    </location>
</feature>
<dbReference type="FunFam" id="3.40.50.960:FF:000001">
    <property type="entry name" value="6,7-dimethyl-8-ribityllumazine synthase"/>
    <property type="match status" value="1"/>
</dbReference>
<reference evidence="9 10" key="1">
    <citation type="journal article" date="2016" name="Environ. Microbiol.">
        <title>Genomic resolution of a cold subsurface aquifer community provides metabolic insights for novel microbes adapted to high CO concentrations.</title>
        <authorList>
            <person name="Probst A.J."/>
            <person name="Castelle C.J."/>
            <person name="Singh A."/>
            <person name="Brown C.T."/>
            <person name="Anantharaman K."/>
            <person name="Sharon I."/>
            <person name="Hug L.A."/>
            <person name="Burstein D."/>
            <person name="Emerson J.B."/>
            <person name="Thomas B.C."/>
            <person name="Banfield J.F."/>
        </authorList>
    </citation>
    <scope>NUCLEOTIDE SEQUENCE [LARGE SCALE GENOMIC DNA]</scope>
    <source>
        <strain evidence="9">CG1_02_38_46</strain>
    </source>
</reference>
<dbReference type="CDD" id="cd09209">
    <property type="entry name" value="Lumazine_synthase-I"/>
    <property type="match status" value="1"/>
</dbReference>
<feature type="binding site" evidence="8">
    <location>
        <position position="128"/>
    </location>
    <ligand>
        <name>(2S)-2-hydroxy-3-oxobutyl phosphate</name>
        <dbReference type="ChEBI" id="CHEBI:58830"/>
    </ligand>
</feature>
<dbReference type="Proteomes" id="UP000182278">
    <property type="component" value="Unassembled WGS sequence"/>
</dbReference>
<dbReference type="Pfam" id="PF00885">
    <property type="entry name" value="DMRL_synthase"/>
    <property type="match status" value="1"/>
</dbReference>
<dbReference type="InterPro" id="IPR002180">
    <property type="entry name" value="LS/RS"/>
</dbReference>
<evidence type="ECO:0000256" key="4">
    <source>
        <dbReference type="ARBA" id="ARBA00022619"/>
    </source>
</evidence>
<feature type="binding site" evidence="8">
    <location>
        <begin position="86"/>
        <end position="87"/>
    </location>
    <ligand>
        <name>(2S)-2-hydroxy-3-oxobutyl phosphate</name>
        <dbReference type="ChEBI" id="CHEBI:58830"/>
    </ligand>
</feature>
<dbReference type="EC" id="2.5.1.78" evidence="3 8"/>
<feature type="binding site" evidence="8">
    <location>
        <position position="114"/>
    </location>
    <ligand>
        <name>5-amino-6-(D-ribitylamino)uracil</name>
        <dbReference type="ChEBI" id="CHEBI:15934"/>
    </ligand>
</feature>
<dbReference type="GO" id="GO:0005829">
    <property type="term" value="C:cytosol"/>
    <property type="evidence" value="ECO:0007669"/>
    <property type="project" value="TreeGrafter"/>
</dbReference>
<evidence type="ECO:0000313" key="9">
    <source>
        <dbReference type="EMBL" id="OIN97254.1"/>
    </source>
</evidence>
<protein>
    <recommendedName>
        <fullName evidence="7 8">6,7-dimethyl-8-ribityllumazine synthase</fullName>
        <shortName evidence="8">DMRL synthase</shortName>
        <shortName evidence="8">LS</shortName>
        <shortName evidence="8">Lumazine synthase</shortName>
        <ecNumber evidence="3 8">2.5.1.78</ecNumber>
    </recommendedName>
</protein>
<dbReference type="InterPro" id="IPR036467">
    <property type="entry name" value="LS/RS_sf"/>
</dbReference>
<evidence type="ECO:0000256" key="5">
    <source>
        <dbReference type="ARBA" id="ARBA00022679"/>
    </source>
</evidence>
<dbReference type="AlphaFoldDB" id="A0A1J4SGR6"/>
<dbReference type="PANTHER" id="PTHR21058:SF0">
    <property type="entry name" value="6,7-DIMETHYL-8-RIBITYLLUMAZINE SYNTHASE"/>
    <property type="match status" value="1"/>
</dbReference>
<dbReference type="GO" id="GO:0009231">
    <property type="term" value="P:riboflavin biosynthetic process"/>
    <property type="evidence" value="ECO:0007669"/>
    <property type="project" value="UniProtKB-UniRule"/>
</dbReference>
<gene>
    <name evidence="8" type="primary">ribH</name>
    <name evidence="9" type="ORF">AUJ66_03925</name>
</gene>
<dbReference type="GO" id="GO:0009349">
    <property type="term" value="C:riboflavin synthase complex"/>
    <property type="evidence" value="ECO:0007669"/>
    <property type="project" value="UniProtKB-UniRule"/>
</dbReference>
<dbReference type="UniPathway" id="UPA00275">
    <property type="reaction ID" value="UER00404"/>
</dbReference>
<comment type="function">
    <text evidence="8">Catalyzes the formation of 6,7-dimethyl-8-ribityllumazine by condensation of 5-amino-6-(D-ribitylamino)uracil with 3,4-dihydroxy-2-butanone 4-phosphate. This is the penultimate step in the biosynthesis of riboflavin.</text>
</comment>
<dbReference type="SUPFAM" id="SSF52121">
    <property type="entry name" value="Lumazine synthase"/>
    <property type="match status" value="1"/>
</dbReference>
<evidence type="ECO:0000256" key="2">
    <source>
        <dbReference type="ARBA" id="ARBA00007424"/>
    </source>
</evidence>
<evidence type="ECO:0000313" key="10">
    <source>
        <dbReference type="Proteomes" id="UP000182278"/>
    </source>
</evidence>
<dbReference type="EMBL" id="MNUO01000056">
    <property type="protein sequence ID" value="OIN97254.1"/>
    <property type="molecule type" value="Genomic_DNA"/>
</dbReference>
<dbReference type="InterPro" id="IPR034964">
    <property type="entry name" value="LS"/>
</dbReference>
<comment type="pathway">
    <text evidence="1 8">Cofactor biosynthesis; riboflavin biosynthesis; riboflavin from 2-hydroxy-3-oxobutyl phosphate and 5-amino-6-(D-ribitylamino)uracil: step 1/2.</text>
</comment>
<evidence type="ECO:0000256" key="8">
    <source>
        <dbReference type="HAMAP-Rule" id="MF_00178"/>
    </source>
</evidence>
<dbReference type="GO" id="GO:0000906">
    <property type="term" value="F:6,7-dimethyl-8-ribityllumazine synthase activity"/>
    <property type="evidence" value="ECO:0007669"/>
    <property type="project" value="UniProtKB-UniRule"/>
</dbReference>
<keyword evidence="5 8" id="KW-0808">Transferase</keyword>
<dbReference type="HAMAP" id="MF_00178">
    <property type="entry name" value="Lumazine_synth"/>
    <property type="match status" value="1"/>
</dbReference>
<feature type="binding site" evidence="8">
    <location>
        <begin position="81"/>
        <end position="83"/>
    </location>
    <ligand>
        <name>5-amino-6-(D-ribitylamino)uracil</name>
        <dbReference type="ChEBI" id="CHEBI:15934"/>
    </ligand>
</feature>
<dbReference type="Gene3D" id="3.40.50.960">
    <property type="entry name" value="Lumazine/riboflavin synthase"/>
    <property type="match status" value="1"/>
</dbReference>